<keyword evidence="4" id="KW-0762">Sugar transport</keyword>
<dbReference type="InterPro" id="IPR003663">
    <property type="entry name" value="Sugar/inositol_transpt"/>
</dbReference>
<dbReference type="Gene3D" id="1.20.1250.20">
    <property type="entry name" value="MFS general substrate transporter like domains"/>
    <property type="match status" value="1"/>
</dbReference>
<evidence type="ECO:0000256" key="6">
    <source>
        <dbReference type="ARBA" id="ARBA00022989"/>
    </source>
</evidence>
<evidence type="ECO:0000313" key="11">
    <source>
        <dbReference type="EMBL" id="CAH1110206.1"/>
    </source>
</evidence>
<dbReference type="PRINTS" id="PR00171">
    <property type="entry name" value="SUGRTRNSPORT"/>
</dbReference>
<dbReference type="Pfam" id="PF00083">
    <property type="entry name" value="Sugar_tr"/>
    <property type="match status" value="1"/>
</dbReference>
<evidence type="ECO:0000256" key="7">
    <source>
        <dbReference type="ARBA" id="ARBA00023136"/>
    </source>
</evidence>
<dbReference type="GO" id="GO:0022857">
    <property type="term" value="F:transmembrane transporter activity"/>
    <property type="evidence" value="ECO:0007669"/>
    <property type="project" value="InterPro"/>
</dbReference>
<evidence type="ECO:0000256" key="8">
    <source>
        <dbReference type="ARBA" id="ARBA00023180"/>
    </source>
</evidence>
<protein>
    <recommendedName>
        <fullName evidence="10">Major facilitator superfamily (MFS) profile domain-containing protein</fullName>
    </recommendedName>
</protein>
<evidence type="ECO:0000256" key="1">
    <source>
        <dbReference type="ARBA" id="ARBA00004651"/>
    </source>
</evidence>
<feature type="transmembrane region" description="Helical" evidence="9">
    <location>
        <begin position="12"/>
        <end position="33"/>
    </location>
</feature>
<dbReference type="AlphaFoldDB" id="A0A9P0CXK5"/>
<feature type="transmembrane region" description="Helical" evidence="9">
    <location>
        <begin position="168"/>
        <end position="186"/>
    </location>
</feature>
<feature type="transmembrane region" description="Helical" evidence="9">
    <location>
        <begin position="289"/>
        <end position="309"/>
    </location>
</feature>
<feature type="transmembrane region" description="Helical" evidence="9">
    <location>
        <begin position="350"/>
        <end position="376"/>
    </location>
</feature>
<reference evidence="11" key="1">
    <citation type="submission" date="2022-01" db="EMBL/GenBank/DDBJ databases">
        <authorList>
            <person name="King R."/>
        </authorList>
    </citation>
    <scope>NUCLEOTIDE SEQUENCE</scope>
</reference>
<proteinExistence type="predicted"/>
<dbReference type="SUPFAM" id="SSF103473">
    <property type="entry name" value="MFS general substrate transporter"/>
    <property type="match status" value="1"/>
</dbReference>
<feature type="transmembrane region" description="Helical" evidence="9">
    <location>
        <begin position="250"/>
        <end position="274"/>
    </location>
</feature>
<dbReference type="OrthoDB" id="6133115at2759"/>
<feature type="transmembrane region" description="Helical" evidence="9">
    <location>
        <begin position="85"/>
        <end position="102"/>
    </location>
</feature>
<feature type="transmembrane region" description="Helical" evidence="9">
    <location>
        <begin position="55"/>
        <end position="73"/>
    </location>
</feature>
<feature type="transmembrane region" description="Helical" evidence="9">
    <location>
        <begin position="108"/>
        <end position="131"/>
    </location>
</feature>
<evidence type="ECO:0000256" key="2">
    <source>
        <dbReference type="ARBA" id="ARBA00022448"/>
    </source>
</evidence>
<feature type="transmembrane region" description="Helical" evidence="9">
    <location>
        <begin position="316"/>
        <end position="338"/>
    </location>
</feature>
<dbReference type="Proteomes" id="UP001153636">
    <property type="component" value="Chromosome 4"/>
</dbReference>
<sequence>MRAIVDVGKTWPQYVAVMTALIAMVNAGIHFGWPSPSIPKILSEEYVFSVSSEEASYITIIGPLGDIFGSILYPALVDRIGRKKTILLIAVPQILSMTMIYLSFFSKVLLYCARFIGGLAEAGCFTILPLYIGEVSEPKVRGILGSLFSLIFIVGVFVVNSIGSYVTIHTAALIFMVLPVLFVVLFSQMPESPYYFIMKSNITNAEKSLQVLRGKRNVERELTGLINDINRQMSEPSSYKDLYQIQSNRIACMVMFGLRIIQQLSGTSAISLYMQTIFKKSTDIMSKQLASILIFGLQLSVNFTAVLIVDKIGRKPLLIISCIGCTLNLIIIGIYFTVQDLTDLNLASFNFIPLVCVVLFTISFAIGQGNVVNLMISEMFSSSIKAKASCLMNILFAFFMLFTTKFFQVTSDYLGMYVPFFFFGVCQILGGIFSYFVVPETKGKSLEEIQQYLKKKI</sequence>
<gene>
    <name evidence="11" type="ORF">PSYICH_LOCUS10314</name>
</gene>
<evidence type="ECO:0000256" key="5">
    <source>
        <dbReference type="ARBA" id="ARBA00022692"/>
    </source>
</evidence>
<dbReference type="PANTHER" id="PTHR48021">
    <property type="match status" value="1"/>
</dbReference>
<evidence type="ECO:0000259" key="10">
    <source>
        <dbReference type="PROSITE" id="PS50850"/>
    </source>
</evidence>
<keyword evidence="8" id="KW-0325">Glycoprotein</keyword>
<dbReference type="InterPro" id="IPR050549">
    <property type="entry name" value="MFS_Trehalose_Transporter"/>
</dbReference>
<dbReference type="FunFam" id="1.20.1250.20:FF:000218">
    <property type="entry name" value="facilitated trehalose transporter Tret1"/>
    <property type="match status" value="1"/>
</dbReference>
<keyword evidence="5 9" id="KW-0812">Transmembrane</keyword>
<dbReference type="PROSITE" id="PS50850">
    <property type="entry name" value="MFS"/>
    <property type="match status" value="1"/>
</dbReference>
<dbReference type="PANTHER" id="PTHR48021:SF46">
    <property type="entry name" value="MAJOR FACILITATOR SUPERFAMILY (MFS) PROFILE DOMAIN-CONTAINING PROTEIN"/>
    <property type="match status" value="1"/>
</dbReference>
<keyword evidence="12" id="KW-1185">Reference proteome</keyword>
<evidence type="ECO:0000256" key="3">
    <source>
        <dbReference type="ARBA" id="ARBA00022475"/>
    </source>
</evidence>
<feature type="domain" description="Major facilitator superfamily (MFS) profile" evidence="10">
    <location>
        <begin position="12"/>
        <end position="442"/>
    </location>
</feature>
<dbReference type="InterPro" id="IPR005828">
    <property type="entry name" value="MFS_sugar_transport-like"/>
</dbReference>
<dbReference type="InterPro" id="IPR020846">
    <property type="entry name" value="MFS_dom"/>
</dbReference>
<keyword evidence="6 9" id="KW-1133">Transmembrane helix</keyword>
<dbReference type="EMBL" id="OV651816">
    <property type="protein sequence ID" value="CAH1110206.1"/>
    <property type="molecule type" value="Genomic_DNA"/>
</dbReference>
<evidence type="ECO:0000256" key="4">
    <source>
        <dbReference type="ARBA" id="ARBA00022597"/>
    </source>
</evidence>
<dbReference type="GO" id="GO:0005886">
    <property type="term" value="C:plasma membrane"/>
    <property type="evidence" value="ECO:0007669"/>
    <property type="project" value="UniProtKB-SubCell"/>
</dbReference>
<dbReference type="InterPro" id="IPR005829">
    <property type="entry name" value="Sugar_transporter_CS"/>
</dbReference>
<feature type="transmembrane region" description="Helical" evidence="9">
    <location>
        <begin position="143"/>
        <end position="162"/>
    </location>
</feature>
<keyword evidence="7 9" id="KW-0472">Membrane</keyword>
<name>A0A9P0CXK5_9CUCU</name>
<accession>A0A9P0CXK5</accession>
<feature type="transmembrane region" description="Helical" evidence="9">
    <location>
        <begin position="414"/>
        <end position="438"/>
    </location>
</feature>
<dbReference type="InterPro" id="IPR036259">
    <property type="entry name" value="MFS_trans_sf"/>
</dbReference>
<organism evidence="11 12">
    <name type="scientific">Psylliodes chrysocephalus</name>
    <dbReference type="NCBI Taxonomy" id="3402493"/>
    <lineage>
        <taxon>Eukaryota</taxon>
        <taxon>Metazoa</taxon>
        <taxon>Ecdysozoa</taxon>
        <taxon>Arthropoda</taxon>
        <taxon>Hexapoda</taxon>
        <taxon>Insecta</taxon>
        <taxon>Pterygota</taxon>
        <taxon>Neoptera</taxon>
        <taxon>Endopterygota</taxon>
        <taxon>Coleoptera</taxon>
        <taxon>Polyphaga</taxon>
        <taxon>Cucujiformia</taxon>
        <taxon>Chrysomeloidea</taxon>
        <taxon>Chrysomelidae</taxon>
        <taxon>Galerucinae</taxon>
        <taxon>Alticini</taxon>
        <taxon>Psylliodes</taxon>
    </lineage>
</organism>
<feature type="transmembrane region" description="Helical" evidence="9">
    <location>
        <begin position="388"/>
        <end position="408"/>
    </location>
</feature>
<comment type="subcellular location">
    <subcellularLocation>
        <location evidence="1">Cell membrane</location>
        <topology evidence="1">Multi-pass membrane protein</topology>
    </subcellularLocation>
</comment>
<evidence type="ECO:0000313" key="12">
    <source>
        <dbReference type="Proteomes" id="UP001153636"/>
    </source>
</evidence>
<dbReference type="PROSITE" id="PS00216">
    <property type="entry name" value="SUGAR_TRANSPORT_1"/>
    <property type="match status" value="1"/>
</dbReference>
<evidence type="ECO:0000256" key="9">
    <source>
        <dbReference type="SAM" id="Phobius"/>
    </source>
</evidence>
<keyword evidence="3" id="KW-1003">Cell membrane</keyword>
<keyword evidence="2" id="KW-0813">Transport</keyword>